<protein>
    <recommendedName>
        <fullName evidence="9">Por secretion system C-terminal sorting domain-containing protein</fullName>
    </recommendedName>
</protein>
<evidence type="ECO:0000256" key="4">
    <source>
        <dbReference type="ARBA" id="ARBA00022729"/>
    </source>
</evidence>
<comment type="caution">
    <text evidence="7">The sequence shown here is derived from an EMBL/GenBank/DDBJ whole genome shotgun (WGS) entry which is preliminary data.</text>
</comment>
<keyword evidence="4" id="KW-0732">Signal</keyword>
<evidence type="ECO:0000256" key="1">
    <source>
        <dbReference type="ARBA" id="ARBA00004613"/>
    </source>
</evidence>
<dbReference type="Pfam" id="PF17210">
    <property type="entry name" value="SdrD_B"/>
    <property type="match status" value="1"/>
</dbReference>
<dbReference type="PANTHER" id="PTHR36108:SF13">
    <property type="entry name" value="COLOSSIN-B-RELATED"/>
    <property type="match status" value="1"/>
</dbReference>
<keyword evidence="3" id="KW-0964">Secreted</keyword>
<dbReference type="SUPFAM" id="SSF117074">
    <property type="entry name" value="Hypothetical protein PA1324"/>
    <property type="match status" value="1"/>
</dbReference>
<evidence type="ECO:0008006" key="9">
    <source>
        <dbReference type="Google" id="ProtNLM"/>
    </source>
</evidence>
<gene>
    <name evidence="7" type="ORF">GCM10007423_23650</name>
</gene>
<dbReference type="NCBIfam" id="TIGR04183">
    <property type="entry name" value="Por_Secre_tail"/>
    <property type="match status" value="1"/>
</dbReference>
<keyword evidence="8" id="KW-1185">Reference proteome</keyword>
<dbReference type="Gene3D" id="2.60.40.10">
    <property type="entry name" value="Immunoglobulins"/>
    <property type="match status" value="2"/>
</dbReference>
<feature type="domain" description="Secretion system C-terminal sorting" evidence="6">
    <location>
        <begin position="988"/>
        <end position="1052"/>
    </location>
</feature>
<name>A0ABQ1YQM7_9BACT</name>
<sequence>MGDLAFYLVFFCITSYGQCPSTITTSAPVVTAASCPSSGQILIHSSAETEPSATYQIIAGPAAGGYQTTAQSSNNFTGLPAGNYTVRITCGTVTADVTATVADEYTPLNLTPAVTNVCATSGGGSGGSGGAGGDPGGRMSATTNAGAIITATATGGKAPLSYAFLLSNNAAEPDANFTYSSSNTFTAPSFGVYQVRVKDACNNFVTQSVDVQPVYPAAKLKFGYYNYQCAQTQILWNTLVREADGTQIDPSGAGYQLEMWYMAAGANCEVPATAADQTIIINSSSDLQTLNLPTTVQAVLIRTTSVCGEVTIECLPIGTPVLSSFGNVHIGCAPTDDVNLALDIYGGTWPYDVTVEGFDVAGNPVAGASTTFVFDVGTLVTVAPAHHYTYVVTDACGRTITRTIYTPTPADAPHVTWYTARLDCANTAGTVNVIVEVNGYIPNQDYSNIKLVNATTNAFVANSAGYEFHNGAIYFNNIPPGDYKVVFSNSSCPPSESPFTIPADSEVLVFALDGSTTQLCGGAGTITAVLNFNGDQKVSFQLLQGTTVIASNASGSFTNLAPGTYTLKAIVDMSSCGKPNMEATKDLTIQPEGSDPVVVKKLGINCTASAATGIAVFEFSGFGPFLLEMKKVTETTYTVIGSAVPNNYTAEGLAADTDYDVRITDQCGKTSVTQVSVKPLVAVYVTNSAQPCLDQPYTLSAEEITNASYSWTFNGGPVIATSKDIVFGSYVAANNGTYQCTITLGDCITKIVTVNLNSVNCSQPLAKSGLGDYVWNDTNQNGIQDAAESGVSGITVTLYGADGTSVLATTSTDANGYYSFPNLTAGSYVVGFSSLPSGYLFSSVVGTVNDANNSDADVSNGKTPVIALADNEFNMNIDAGIYYSLPVTLISFEAKALDHGALLTWSTATETNSDRFEIERSANGKAWTEVGAVRSHGESTTIKAYDFTDPAPLSGDSFYRLRMIDSDLTFSYSRIRHVFYGATQLVTVYPNPVSDMLYVKGIDLEKVKELSVLNASGERIFRSAHVTAQGIDVSHLHAGLYTVTVKGVDGKVRAFKVMVSK</sequence>
<feature type="domain" description="SD-repeat containing protein B" evidence="5">
    <location>
        <begin position="770"/>
        <end position="881"/>
    </location>
</feature>
<dbReference type="InterPro" id="IPR033764">
    <property type="entry name" value="Sdr_B"/>
</dbReference>
<organism evidence="7 8">
    <name type="scientific">Dyadobacter endophyticus</name>
    <dbReference type="NCBI Taxonomy" id="1749036"/>
    <lineage>
        <taxon>Bacteria</taxon>
        <taxon>Pseudomonadati</taxon>
        <taxon>Bacteroidota</taxon>
        <taxon>Cytophagia</taxon>
        <taxon>Cytophagales</taxon>
        <taxon>Spirosomataceae</taxon>
        <taxon>Dyadobacter</taxon>
    </lineage>
</organism>
<evidence type="ECO:0000256" key="2">
    <source>
        <dbReference type="ARBA" id="ARBA00007257"/>
    </source>
</evidence>
<dbReference type="InterPro" id="IPR013783">
    <property type="entry name" value="Ig-like_fold"/>
</dbReference>
<comment type="subcellular location">
    <subcellularLocation>
        <location evidence="1">Secreted</location>
    </subcellularLocation>
</comment>
<dbReference type="InterPro" id="IPR026444">
    <property type="entry name" value="Secre_tail"/>
</dbReference>
<accession>A0ABQ1YQM7</accession>
<evidence type="ECO:0000259" key="6">
    <source>
        <dbReference type="Pfam" id="PF18962"/>
    </source>
</evidence>
<evidence type="ECO:0000313" key="8">
    <source>
        <dbReference type="Proteomes" id="UP000600214"/>
    </source>
</evidence>
<evidence type="ECO:0000259" key="5">
    <source>
        <dbReference type="Pfam" id="PF17210"/>
    </source>
</evidence>
<evidence type="ECO:0000256" key="3">
    <source>
        <dbReference type="ARBA" id="ARBA00022525"/>
    </source>
</evidence>
<reference evidence="8" key="1">
    <citation type="journal article" date="2019" name="Int. J. Syst. Evol. Microbiol.">
        <title>The Global Catalogue of Microorganisms (GCM) 10K type strain sequencing project: providing services to taxonomists for standard genome sequencing and annotation.</title>
        <authorList>
            <consortium name="The Broad Institute Genomics Platform"/>
            <consortium name="The Broad Institute Genome Sequencing Center for Infectious Disease"/>
            <person name="Wu L."/>
            <person name="Ma J."/>
        </authorList>
    </citation>
    <scope>NUCLEOTIDE SEQUENCE [LARGE SCALE GENOMIC DNA]</scope>
    <source>
        <strain evidence="8">CGMCC 1.15288</strain>
    </source>
</reference>
<dbReference type="Proteomes" id="UP000600214">
    <property type="component" value="Unassembled WGS sequence"/>
</dbReference>
<dbReference type="EMBL" id="BMIA01000001">
    <property type="protein sequence ID" value="GGH33408.1"/>
    <property type="molecule type" value="Genomic_DNA"/>
</dbReference>
<dbReference type="PANTHER" id="PTHR36108">
    <property type="entry name" value="COLOSSIN-B-RELATED"/>
    <property type="match status" value="1"/>
</dbReference>
<comment type="similarity">
    <text evidence="2">Belongs to the serine-aspartate repeat-containing protein (SDr) family.</text>
</comment>
<proteinExistence type="inferred from homology"/>
<dbReference type="Pfam" id="PF18962">
    <property type="entry name" value="Por_Secre_tail"/>
    <property type="match status" value="1"/>
</dbReference>
<evidence type="ECO:0000313" key="7">
    <source>
        <dbReference type="EMBL" id="GGH33408.1"/>
    </source>
</evidence>